<dbReference type="RefSeq" id="WP_084046638.1">
    <property type="nucleotide sequence ID" value="NZ_FWWU01000007.1"/>
</dbReference>
<keyword evidence="3" id="KW-1185">Reference proteome</keyword>
<name>A0A1W1USF5_9DEIO</name>
<dbReference type="AlphaFoldDB" id="A0A1W1USF5"/>
<accession>A0A1W1USF5</accession>
<feature type="signal peptide" evidence="1">
    <location>
        <begin position="1"/>
        <end position="21"/>
    </location>
</feature>
<dbReference type="EMBL" id="FWWU01000007">
    <property type="protein sequence ID" value="SMB83976.1"/>
    <property type="molecule type" value="Genomic_DNA"/>
</dbReference>
<evidence type="ECO:0000313" key="3">
    <source>
        <dbReference type="Proteomes" id="UP000192582"/>
    </source>
</evidence>
<evidence type="ECO:0000313" key="2">
    <source>
        <dbReference type="EMBL" id="SMB83976.1"/>
    </source>
</evidence>
<sequence>MSKHFFLVTLVTLTAHSLTQAQSIAAEPQQFVGVWTLINADPKEAPSLLTIHADGTFTTSQVAGGGNTAIHGIWVPTSERSMRLTGRWLAGDNKTFKFIGTAKITGTVVLSSSNTFNAQTIVEGFNAAGQPLFKVPSRVRGLRVTFDATPKN</sequence>
<reference evidence="2 3" key="1">
    <citation type="submission" date="2017-04" db="EMBL/GenBank/DDBJ databases">
        <authorList>
            <person name="Afonso C.L."/>
            <person name="Miller P.J."/>
            <person name="Scott M.A."/>
            <person name="Spackman E."/>
            <person name="Goraichik I."/>
            <person name="Dimitrov K.M."/>
            <person name="Suarez D.L."/>
            <person name="Swayne D.E."/>
        </authorList>
    </citation>
    <scope>NUCLEOTIDE SEQUENCE [LARGE SCALE GENOMIC DNA]</scope>
    <source>
        <strain evidence="2 3">KR-140</strain>
    </source>
</reference>
<feature type="chain" id="PRO_5013229795" description="Lipocalin-like domain-containing protein" evidence="1">
    <location>
        <begin position="22"/>
        <end position="152"/>
    </location>
</feature>
<proteinExistence type="predicted"/>
<gene>
    <name evidence="2" type="ORF">SAMN00790413_04953</name>
</gene>
<evidence type="ECO:0008006" key="4">
    <source>
        <dbReference type="Google" id="ProtNLM"/>
    </source>
</evidence>
<evidence type="ECO:0000256" key="1">
    <source>
        <dbReference type="SAM" id="SignalP"/>
    </source>
</evidence>
<keyword evidence="1" id="KW-0732">Signal</keyword>
<dbReference type="Proteomes" id="UP000192582">
    <property type="component" value="Unassembled WGS sequence"/>
</dbReference>
<organism evidence="2 3">
    <name type="scientific">Deinococcus hopiensis KR-140</name>
    <dbReference type="NCBI Taxonomy" id="695939"/>
    <lineage>
        <taxon>Bacteria</taxon>
        <taxon>Thermotogati</taxon>
        <taxon>Deinococcota</taxon>
        <taxon>Deinococci</taxon>
        <taxon>Deinococcales</taxon>
        <taxon>Deinococcaceae</taxon>
        <taxon>Deinococcus</taxon>
    </lineage>
</organism>
<protein>
    <recommendedName>
        <fullName evidence="4">Lipocalin-like domain-containing protein</fullName>
    </recommendedName>
</protein>